<evidence type="ECO:0000256" key="7">
    <source>
        <dbReference type="ARBA" id="ARBA00023136"/>
    </source>
</evidence>
<evidence type="ECO:0000256" key="8">
    <source>
        <dbReference type="ARBA" id="ARBA00023170"/>
    </source>
</evidence>
<evidence type="ECO:0000256" key="6">
    <source>
        <dbReference type="ARBA" id="ARBA00023077"/>
    </source>
</evidence>
<feature type="domain" description="TonB-dependent receptor-like beta-barrel" evidence="13">
    <location>
        <begin position="203"/>
        <end position="602"/>
    </location>
</feature>
<dbReference type="InterPro" id="IPR039426">
    <property type="entry name" value="TonB-dep_rcpt-like"/>
</dbReference>
<evidence type="ECO:0000256" key="3">
    <source>
        <dbReference type="ARBA" id="ARBA00022452"/>
    </source>
</evidence>
<keyword evidence="4 10" id="KW-0812">Transmembrane</keyword>
<dbReference type="Pfam" id="PF07715">
    <property type="entry name" value="Plug"/>
    <property type="match status" value="1"/>
</dbReference>
<evidence type="ECO:0000313" key="16">
    <source>
        <dbReference type="Proteomes" id="UP000017090"/>
    </source>
</evidence>
<keyword evidence="8 15" id="KW-0675">Receptor</keyword>
<name>U7UT97_9FIRM</name>
<dbReference type="InterPro" id="IPR012910">
    <property type="entry name" value="Plug_dom"/>
</dbReference>
<dbReference type="GO" id="GO:0009279">
    <property type="term" value="C:cell outer membrane"/>
    <property type="evidence" value="ECO:0007669"/>
    <property type="project" value="UniProtKB-SubCell"/>
</dbReference>
<dbReference type="Pfam" id="PF00593">
    <property type="entry name" value="TonB_dep_Rec_b-barrel"/>
    <property type="match status" value="1"/>
</dbReference>
<dbReference type="InterPro" id="IPR000531">
    <property type="entry name" value="Beta-barrel_TonB"/>
</dbReference>
<dbReference type="eggNOG" id="COG4206">
    <property type="taxonomic scope" value="Bacteria"/>
</dbReference>
<keyword evidence="9 10" id="KW-0998">Cell outer membrane</keyword>
<evidence type="ECO:0000259" key="13">
    <source>
        <dbReference type="Pfam" id="PF00593"/>
    </source>
</evidence>
<gene>
    <name evidence="15" type="ORF">HMPREF1250_2135</name>
</gene>
<dbReference type="PANTHER" id="PTHR30069:SF29">
    <property type="entry name" value="HEMOGLOBIN AND HEMOGLOBIN-HAPTOGLOBIN-BINDING PROTEIN 1-RELATED"/>
    <property type="match status" value="1"/>
</dbReference>
<dbReference type="InterPro" id="IPR036942">
    <property type="entry name" value="Beta-barrel_TonB_sf"/>
</dbReference>
<keyword evidence="3 10" id="KW-1134">Transmembrane beta strand</keyword>
<feature type="domain" description="TonB-dependent receptor plug" evidence="14">
    <location>
        <begin position="60"/>
        <end position="162"/>
    </location>
</feature>
<keyword evidence="7 10" id="KW-0472">Membrane</keyword>
<dbReference type="STRING" id="1111454.HMPREF1250_2135"/>
<dbReference type="Gene3D" id="2.40.170.20">
    <property type="entry name" value="TonB-dependent receptor, beta-barrel domain"/>
    <property type="match status" value="1"/>
</dbReference>
<dbReference type="AlphaFoldDB" id="U7UT97"/>
<evidence type="ECO:0000256" key="9">
    <source>
        <dbReference type="ARBA" id="ARBA00023237"/>
    </source>
</evidence>
<evidence type="ECO:0000256" key="1">
    <source>
        <dbReference type="ARBA" id="ARBA00004571"/>
    </source>
</evidence>
<comment type="caution">
    <text evidence="15">The sequence shown here is derived from an EMBL/GenBank/DDBJ whole genome shotgun (WGS) entry which is preliminary data.</text>
</comment>
<feature type="chain" id="PRO_5004689868" evidence="12">
    <location>
        <begin position="24"/>
        <end position="628"/>
    </location>
</feature>
<evidence type="ECO:0000256" key="11">
    <source>
        <dbReference type="RuleBase" id="RU003357"/>
    </source>
</evidence>
<evidence type="ECO:0000256" key="2">
    <source>
        <dbReference type="ARBA" id="ARBA00022448"/>
    </source>
</evidence>
<feature type="signal peptide" evidence="12">
    <location>
        <begin position="1"/>
        <end position="23"/>
    </location>
</feature>
<keyword evidence="16" id="KW-1185">Reference proteome</keyword>
<protein>
    <submittedName>
        <fullName evidence="15">TonB-dependent receptor</fullName>
    </submittedName>
</protein>
<dbReference type="CDD" id="cd01347">
    <property type="entry name" value="ligand_gated_channel"/>
    <property type="match status" value="1"/>
</dbReference>
<sequence>MKVCTLVGTMLCCTFGISFCSVAADEGDDHIVHVSTAPVLVRAYGTGGSAYGGAKLPEAAKTVVTEKEFDANQYHTVADILEQVNGVTMNEMVPGTSGYIRLHGSDRVAVLVDGQNIGNAQGSPYGRGSVDLATLPGPDMIERIEVVKSGSLRYGSGAVGGTINIITKKGKKNRTTVDVNSGSWGMHHYGLVNEGSVGKTSWYLTGALDHRSYYRFPDAIGAGKGRGDYSSDSFTGRIDQQLGKGDSLTVTVLHKTYDGHAVSFFGNDTGFAVKEEKPLQRLMNDYSVTYRFHENSDTPGFIRYFNDYMKTFWSGSFHTRTQGVQAETAWMNEHHYVTAGLEWTEDAGTNENANYYDRKRTNRAVYLEDDMVFGKLFFTPGIRFDENSTFGFHQTPKASLQYRPNDNLNIYADWSRVYTAPRLNDLYYYLKTDKKTSLGNENLLPETGYLQTVGFDYAYDRKSLFRFSLFHSHLDNAIRWDRTDAFAMVRNLNEEDKRGLEITLQKKINEDWEYELGYSFIKTKIDNNDGKGMVIDPANSSPNGYHGSLSYHRDKWRAGVTLTAGSGRDDTYYAAGSYLRWDGHVSYEAGKNKTIYMNVHNIGNAGYDLYPHYPAAGRYWLAGVKYTF</sequence>
<proteinExistence type="inferred from homology"/>
<evidence type="ECO:0000256" key="12">
    <source>
        <dbReference type="SAM" id="SignalP"/>
    </source>
</evidence>
<dbReference type="GO" id="GO:0015344">
    <property type="term" value="F:siderophore uptake transmembrane transporter activity"/>
    <property type="evidence" value="ECO:0007669"/>
    <property type="project" value="TreeGrafter"/>
</dbReference>
<comment type="subcellular location">
    <subcellularLocation>
        <location evidence="1 10">Cell outer membrane</location>
        <topology evidence="1 10">Multi-pass membrane protein</topology>
    </subcellularLocation>
</comment>
<keyword evidence="5 12" id="KW-0732">Signal</keyword>
<dbReference type="EMBL" id="AWXA01000008">
    <property type="protein sequence ID" value="ERT61658.1"/>
    <property type="molecule type" value="Genomic_DNA"/>
</dbReference>
<accession>U7UT97</accession>
<keyword evidence="2 10" id="KW-0813">Transport</keyword>
<evidence type="ECO:0000313" key="15">
    <source>
        <dbReference type="EMBL" id="ERT61658.1"/>
    </source>
</evidence>
<dbReference type="PROSITE" id="PS52016">
    <property type="entry name" value="TONB_DEPENDENT_REC_3"/>
    <property type="match status" value="1"/>
</dbReference>
<comment type="similarity">
    <text evidence="10 11">Belongs to the TonB-dependent receptor family.</text>
</comment>
<dbReference type="Gene3D" id="2.170.130.10">
    <property type="entry name" value="TonB-dependent receptor, plug domain"/>
    <property type="match status" value="1"/>
</dbReference>
<keyword evidence="6 11" id="KW-0798">TonB box</keyword>
<dbReference type="PATRIC" id="fig|1111454.3.peg.469"/>
<reference evidence="15 16" key="1">
    <citation type="submission" date="2013-09" db="EMBL/GenBank/DDBJ databases">
        <authorList>
            <person name="Durkin A.S."/>
            <person name="Haft D.R."/>
            <person name="McCorrison J."/>
            <person name="Torralba M."/>
            <person name="Gillis M."/>
            <person name="Haft D.H."/>
            <person name="Methe B."/>
            <person name="Sutton G."/>
            <person name="Nelson K.E."/>
        </authorList>
    </citation>
    <scope>NUCLEOTIDE SEQUENCE [LARGE SCALE GENOMIC DNA]</scope>
    <source>
        <strain evidence="15 16">BV3C16-1</strain>
    </source>
</reference>
<evidence type="ECO:0000259" key="14">
    <source>
        <dbReference type="Pfam" id="PF07715"/>
    </source>
</evidence>
<dbReference type="PANTHER" id="PTHR30069">
    <property type="entry name" value="TONB-DEPENDENT OUTER MEMBRANE RECEPTOR"/>
    <property type="match status" value="1"/>
</dbReference>
<evidence type="ECO:0000256" key="4">
    <source>
        <dbReference type="ARBA" id="ARBA00022692"/>
    </source>
</evidence>
<evidence type="ECO:0000256" key="5">
    <source>
        <dbReference type="ARBA" id="ARBA00022729"/>
    </source>
</evidence>
<dbReference type="SUPFAM" id="SSF56935">
    <property type="entry name" value="Porins"/>
    <property type="match status" value="1"/>
</dbReference>
<dbReference type="RefSeq" id="WP_023052948.1">
    <property type="nucleotide sequence ID" value="NZ_AWXA01000008.1"/>
</dbReference>
<organism evidence="15 16">
    <name type="scientific">Megasphaera vaginalis</name>
    <name type="common">ex Srinivasan et al. 2021</name>
    <dbReference type="NCBI Taxonomy" id="1111454"/>
    <lineage>
        <taxon>Bacteria</taxon>
        <taxon>Bacillati</taxon>
        <taxon>Bacillota</taxon>
        <taxon>Negativicutes</taxon>
        <taxon>Veillonellales</taxon>
        <taxon>Veillonellaceae</taxon>
        <taxon>Megasphaera</taxon>
    </lineage>
</organism>
<evidence type="ECO:0000256" key="10">
    <source>
        <dbReference type="PROSITE-ProRule" id="PRU01360"/>
    </source>
</evidence>
<dbReference type="InterPro" id="IPR037066">
    <property type="entry name" value="Plug_dom_sf"/>
</dbReference>
<dbReference type="GO" id="GO:0044718">
    <property type="term" value="P:siderophore transmembrane transport"/>
    <property type="evidence" value="ECO:0007669"/>
    <property type="project" value="TreeGrafter"/>
</dbReference>
<dbReference type="Proteomes" id="UP000017090">
    <property type="component" value="Unassembled WGS sequence"/>
</dbReference>